<dbReference type="GO" id="GO:0044550">
    <property type="term" value="P:secondary metabolite biosynthetic process"/>
    <property type="evidence" value="ECO:0007669"/>
    <property type="project" value="UniProtKB-ARBA"/>
</dbReference>
<dbReference type="CDD" id="cd17651">
    <property type="entry name" value="A_NRPS_VisG_like"/>
    <property type="match status" value="3"/>
</dbReference>
<dbReference type="FunFam" id="3.30.559.30:FF:000001">
    <property type="entry name" value="Non-ribosomal peptide synthetase"/>
    <property type="match status" value="1"/>
</dbReference>
<dbReference type="FunFam" id="3.40.50.12780:FF:000012">
    <property type="entry name" value="Non-ribosomal peptide synthetase"/>
    <property type="match status" value="2"/>
</dbReference>
<dbReference type="Pfam" id="PF00668">
    <property type="entry name" value="Condensation"/>
    <property type="match status" value="5"/>
</dbReference>
<dbReference type="FunFam" id="3.30.300.30:FF:000010">
    <property type="entry name" value="Enterobactin synthetase component F"/>
    <property type="match status" value="5"/>
</dbReference>
<dbReference type="PROSITE" id="PS00012">
    <property type="entry name" value="PHOSPHOPANTETHEINE"/>
    <property type="match status" value="5"/>
</dbReference>
<dbReference type="NCBIfam" id="NF003417">
    <property type="entry name" value="PRK04813.1"/>
    <property type="match status" value="5"/>
</dbReference>
<dbReference type="SMART" id="SM00824">
    <property type="entry name" value="PKS_TE"/>
    <property type="match status" value="1"/>
</dbReference>
<protein>
    <submittedName>
        <fullName evidence="7">Syringafactin synthetase SyfB</fullName>
    </submittedName>
</protein>
<dbReference type="PROSITE" id="PS50075">
    <property type="entry name" value="CARRIER"/>
    <property type="match status" value="5"/>
</dbReference>
<comment type="cofactor">
    <cofactor evidence="1">
        <name>pantetheine 4'-phosphate</name>
        <dbReference type="ChEBI" id="CHEBI:47942"/>
    </cofactor>
</comment>
<dbReference type="CDD" id="cd19531">
    <property type="entry name" value="LCL_NRPS-like"/>
    <property type="match status" value="2"/>
</dbReference>
<dbReference type="CDD" id="cd17643">
    <property type="entry name" value="A_NRPS_Cytc1-like"/>
    <property type="match status" value="1"/>
</dbReference>
<dbReference type="FunFam" id="1.10.1200.10:FF:000005">
    <property type="entry name" value="Nonribosomal peptide synthetase 1"/>
    <property type="match status" value="5"/>
</dbReference>
<dbReference type="GO" id="GO:0016874">
    <property type="term" value="F:ligase activity"/>
    <property type="evidence" value="ECO:0007669"/>
    <property type="project" value="UniProtKB-KW"/>
</dbReference>
<dbReference type="InterPro" id="IPR023213">
    <property type="entry name" value="CAT-like_dom_sf"/>
</dbReference>
<evidence type="ECO:0000256" key="2">
    <source>
        <dbReference type="ARBA" id="ARBA00006432"/>
    </source>
</evidence>
<feature type="domain" description="Carrier" evidence="6">
    <location>
        <begin position="4281"/>
        <end position="4355"/>
    </location>
</feature>
<dbReference type="InterPro" id="IPR020845">
    <property type="entry name" value="AMP-binding_CS"/>
</dbReference>
<evidence type="ECO:0000256" key="3">
    <source>
        <dbReference type="ARBA" id="ARBA00022450"/>
    </source>
</evidence>
<dbReference type="InterPro" id="IPR009081">
    <property type="entry name" value="PP-bd_ACP"/>
</dbReference>
<feature type="domain" description="Carrier" evidence="6">
    <location>
        <begin position="2172"/>
        <end position="2246"/>
    </location>
</feature>
<dbReference type="GO" id="GO:0031177">
    <property type="term" value="F:phosphopantetheine binding"/>
    <property type="evidence" value="ECO:0007669"/>
    <property type="project" value="InterPro"/>
</dbReference>
<proteinExistence type="inferred from homology"/>
<evidence type="ECO:0000313" key="8">
    <source>
        <dbReference type="Proteomes" id="UP000276886"/>
    </source>
</evidence>
<dbReference type="InterPro" id="IPR020806">
    <property type="entry name" value="PKS_PP-bd"/>
</dbReference>
<dbReference type="InterPro" id="IPR000873">
    <property type="entry name" value="AMP-dep_synth/lig_dom"/>
</dbReference>
<dbReference type="PROSITE" id="PS00455">
    <property type="entry name" value="AMP_BINDING"/>
    <property type="match status" value="5"/>
</dbReference>
<dbReference type="Proteomes" id="UP000276886">
    <property type="component" value="Unassembled WGS sequence"/>
</dbReference>
<evidence type="ECO:0000256" key="4">
    <source>
        <dbReference type="ARBA" id="ARBA00022553"/>
    </source>
</evidence>
<dbReference type="InterPro" id="IPR010071">
    <property type="entry name" value="AA_adenyl_dom"/>
</dbReference>
<comment type="caution">
    <text evidence="7">The sequence shown here is derived from an EMBL/GenBank/DDBJ whole genome shotgun (WGS) entry which is preliminary data.</text>
</comment>
<organism evidence="7 8">
    <name type="scientific">Pseudomonas syringae pv. pisi</name>
    <dbReference type="NCBI Taxonomy" id="59510"/>
    <lineage>
        <taxon>Bacteria</taxon>
        <taxon>Pseudomonadati</taxon>
        <taxon>Pseudomonadota</taxon>
        <taxon>Gammaproteobacteria</taxon>
        <taxon>Pseudomonadales</taxon>
        <taxon>Pseudomonadaceae</taxon>
        <taxon>Pseudomonas</taxon>
        <taxon>Pseudomonas syringae</taxon>
    </lineage>
</organism>
<dbReference type="Gene3D" id="1.10.10.1830">
    <property type="entry name" value="Non-ribosomal peptide synthase, adenylation domain"/>
    <property type="match status" value="1"/>
</dbReference>
<dbReference type="FunFam" id="3.40.50.980:FF:000002">
    <property type="entry name" value="Enterobactin synthetase component F"/>
    <property type="match status" value="1"/>
</dbReference>
<dbReference type="Gene3D" id="3.30.559.30">
    <property type="entry name" value="Nonribosomal peptide synthetase, condensation domain"/>
    <property type="match status" value="5"/>
</dbReference>
<keyword evidence="3" id="KW-0596">Phosphopantetheine</keyword>
<dbReference type="Pfam" id="PF13193">
    <property type="entry name" value="AMP-binding_C"/>
    <property type="match status" value="5"/>
</dbReference>
<dbReference type="InterPro" id="IPR020802">
    <property type="entry name" value="TesA-like"/>
</dbReference>
<sequence>MERTARGRTGRPSRQLFRAGRSFAASGEPDCAPAPGRHRGRCPGAFRTTYAGGLRGHHREHGDYPVSINELLATLKAHEIHLTVKDGQLVVQGNRRALTENGLLEHLREHKPALIELIEQGDYQNGKRGAPALPANGIEQGCERITPEMLTLVKLDQAAIDLLMDAIPGGAANVQDIYPLAPLQQGILYHHVTATQGDPYVMQVQFAFSDQARRDAFAEALQSVITRHDILRTSIHWKGLETPLQVVWRHAELKVDSSPLAADLTMDLGQAPLMRLVCHAPVAGQRVEATLLFHHIAMDHSALEVVRHEIQACLSGQAEMLGVPVPFRNYVGQALLGVSEAQHEAFFREMLGDLDEPTLAYGLQDLSGEGDAIEEHSVTLDQQLCLRLRAQARTLGISVASLFHLGWARVLAGLAGQSRVVFGTVLMGRLLGAEATERALGIFINTLPLRLDLDEQGVQAAVRATHQRLTALMRHEHAPLALAQRCSGVKAPTPLFNALLNYRHSAPAQASGETWQGIEVLQAQERSNYPLVLSVDDLGEAFGLTAQTAAGIDPQSICAYMQWTMESVVDALEQTPQMSVDQLDIVPASERAQLLLDFNDRRADYERRLTIHQRIELLAEQQPDAIAAQVGEQYLSYRELNARANALADHLISLDVQPDDRVAVVARRSLETLVGLLAVLKAGAGYVPVDPAHPDERITYLLGDSAPVAVLAQPAFVERLQGLGLAGLNTPLIELDLANWPEQQDNPHIATLDSTHLAYVIYTSGSTGQPKGVMVEHRTLNNLIDWHREAFDLRAGSHTASVAGFGFDAMAWEIWPALCAGATLHLPPAEIGNEQLDALLDWWIAQPLQVAFLPTPVAEYAFSRNLRHPTLRTLLIGGDRLRQFHRDPGFAVINNYGPTETTVVATSGRLLPDGSLDIGKPVANTSIYLLDERQQLVPLGVPGELYIGGDSVARGYLNQPQLTAERFVHDPFAGQPQARMYRTGDLARWNADGTLEYLGRNDDQVKIRGVRIELGEIENQFSQLPGIEEALVLAREDEPGQPRLVGYFTERTGAAASTVEQLRTALLARLPGYMVPGALVRLDSWPLTANGKVDRRALPVPDRTALSTGEYQAPQGDLESALALIWSELLQVERVGRHDRFFELGGHSLLAMRMVSQVRQRLSLELALGDLFADSSLIAVAHCLSAAARSQLPVIDVQPRNGPVPLSSAQQRIWFMAQMEDANSAYNISLGLKLNGPLDSRALTRALERIVARHDSLRSRFSQEDDIAWVQAAPVTEVPRISWQDLRDQDPQALQAVIREEAAQPFDLRHDLPIRGRLLCLAEDRHVLLLTVHHIVADGWSLGVLTRELTALYQAFSLGQEDPLPALALQYGDYAVWQRNWLDDERLSHQADYWQQTLTGAPVLLTLPTDRPRPVHQDYTGASVALDLDPRLSNDLRAFCQAQSVTPFMLFMGAWAVLLARLSGQEEVVVGMPVANRRHAEIEGLIGLFVNTLAVRVDTSGEPDVVTLLERIKARVVEAQDHQDLPFEQVVERLRPPRSLAHSPLFQASLAWDGSQGLELQLGDMQLEPLDEQAAFAKFDLALSVSDGPDHFRCIVEYATALFDHGTIERHLGYLEAILRAMVADSQTVVSHIRLLSEAERRQLTDGFNAPDAVYPQEQTLHSQFEAQAQRTPDAIAVSYEEESWSYATLNAHANRIAHRLIGMGIGADDRVAICTPRGLQMIAGLLGILKAGAAYVPLDPAYPLERLAYTLDDSAPVALLSQRSVQGTLPVSEVPVICLDDDLQDESVCNPQVPVTPGNLAYVIYTSGSTGKPKGVMIEHRNVARLFSATEEWFGFNQQDVWALFHSFAFDFSVWEIWGALLHGGHLVIVPQLVSRSPEDFYALLCSTGVTVLNQTPSAFRQLIAAQGENGQAHSLRKVIFGGEALDTVILKPWYARNVNAGTQLVNMYGITETTVHVTYYPLQPEDAQRLGASPIGRRIPDLQLYVLDAHGEPVPMGVVGELYVGGAGVARGYLHREALTAERFLDNPFSHAANARMYRTGDLGRWLADGSLEYMGRNDEQVKIRGFRIELGEIAARLNDHPDVLDAVVVAREDVPGDKRLVGYYTSAEDKAGLDIEQLRAWLSGLLPEYMVPAAYVRLTSLPVTANGKLDRKSLPAPDRDSIASRAYEAPQGPIEIALASLWAELLHVEQVGRQDNFFELGGHSLLAVTLIARMRRLDMRADIRVLFVQPTLAALAEAVGGDTEIDVPANLIDAHCQRITPELLPLVALDQPAIERIVARVPGGAANVQDIYPLGPLQTGILYHHLTAGDRDPYLLQPQFAFADASRLKAFCHALQRVIERNDILRTGLFWEGLQAPVQVVWRQAPLRVEETALQDLFNAPRMDLTQAPLLQLVYAHDPANQRIAAVLRYHHVIMDHIALDILSHELQAILLDNEAQLAAPVPYRNYIAHVVQGPGEDAHEAFFREQLGDIDEPTLPYGLAMASAEQIPGEARLTLESDLCRQIRDQARQLSVSAATLMHLAWAKVLGQLSGRDSVVFGTVLLGRLRGGEGGERALGVFINTLPLRMDLVGHCARSAVLDLHGRLVGMLAHEHAQLALTQRCSALPAGAPLFNTLLNYRHSAVPEVDDPANNTAWQGIEVVHAEERSNYPLTLSIDDFGDGFSLTAQAAPGIDPQRICAYVQQAVVHLVQALEQQSAAALIESSVVPEAEREQMSVTFNDTRRDYPRGQPVHRLFERRAALHPHAVAAVHGRRSLTYGELNERANHLAHYLLGQGVRPNEHVAILLPRSLELLISQLAVCKCAATYVPLDVNAPAERQHYMLDDCQAKCVLTQSATSMGSTVQRIDLDQLNLDDQPAHDPGLPQASDTAAYVMYTSGSTGAPKGVRVAHRGIARLVLNNGYADFNEQDSIAFASNPAFDASTMEVWGALLNGGQLLVIEHTTLIDPMRFSAALRHGNVSVLFLTSALFNQYVQLIPEALSGLRLLLSGGERADPASFRTLLAQAPGLHLLNAYGPTETTTFATASDVRTLADHAESVPIGTPIGNTTVYVLDAHQHLTPLGAIGELYIGGDGVALGYLNRPDLTAEKFIADPFSDQPGAMMYRTGDLGRWLEDGQLECLGRNDDQVKIRGFRIELGEIVNCLHQLPGIREAVVLAREDEPGHVRLVAYFTSRVDAEAPAPEQMRAHLQANLPEYMVPGAFVELTALPLTANGKLDSRALPKPDHSSLLGLAYEPPQGEIEIALAQIWAEVLQLERVGRHDHFFDLGGHSLLAMRIVSQVRQQMCMELPLGELFALGELAAVASALAGAGRSELSLILPAPRDQSLPLSFAQQRLWFLAQMEGGNQAYNIPLALSLQGSLDVAALKAALGRIVERHETLRSRFIAREEGAEVVFTAPTAMSFLHIEDLRQNPQTLAERVAAEATAAFDLTRGPLIRGCLLQVEDARHVLLLTVHHIVSDGWSMGVLTRELLALYPALRRGETDPLPALGIQYADYAVWQQGWMSGERLQHQAAYWRQVLEGAPTLLTLPADRPRPAQQDFAGASLNVRLDGQLTAGLRALAQRQGVTLYMTLLTAWGALLARLSGQAEVVVGSPIAGRGRAELEGLIGLFVNTLAIRIDTASAPTGEALLAQVRTRVLEAQDHQDLPFEQVVEIVRPTRSLAHGPLFQTTLNWLAGETTLPEMDGLSLATVEQQSQVSKFDLSLNLGEQGDALFGTLDYATALFDEATVQRYCGYFEQLLRTLVSNQQAVLADIPLVGPQEREYLLDTLNASAVSLPQGQTIHALIEARAEGMPEAVAARVGQQSLSYAQMNRQANSLAHHLISLGVRPDDRVAVVARRGLDTLVSLLAVLKSGACYVPVDPAHPDERINYLLTDSAPVVVLAEQAFMARLPALTVPLLALDRPQWPEQPANPLVSGQTPGDLAYVIYTSGSTGQPKGVMVEHRTLANLVHWHCQAFALHAGSHTATVAGFGFDAMAWEVWPALCAGATLHIPPAEISNEQLDVLLDWWLAQPLQVAFLPTPVAEYAFSRELYHSTLQTLLIGGDRLRQFHREPGFAVINNYGPTETTVVATSGRLLPDGSLDIGKPIANTRVYLLDEQQQLVPTGVAGELYIGGEGVARGYLNQPQLTAERFLSDPFCEHPQARMYRTGDLARWNADGTLDYLGRNDDQVKIRGMRIELGEIEAQLTSLPGIEESLVVAREDEPGQSRLVAYFIEQGPRPALDIARLRADMLDRLPGYMVPSAFVRLDAWPLTANGKVDRRALPVPDRDAMPGREYEPPQGELEMALADIWSDLLQVEQVGRNDHFFELGGHSLLAVTLIARMRRRGMDADIRVLFAQPTLAALARAVGSGAQVKIPANLIGADCTSITPDLLPLVKLDQAGIDRVVASVTGGASNIQDIYPLGPLQAGIFYHYLSAAEDDPYRLQARFAFADRSRLEAFSQALQQVIARNDVLRTSLCWDGLETPVQVVWRHADLPVIEVPLAALDNPEPLELVRAPLLRLIHADDPDNGRIVAVLLFHHLIMDHVALDLLSQELQAVLLDQAAQLPAPVPYRNYIAQTLLGAGDDAHETFFREQLGDLDEPTLAYTQTWLPGPDVAGEARLRLDMDLSRRLRHQVRQLGVSPASLMHLAWAQVLGRLSGRDSVVFGTVLLGRLNGSEGAERTLGVFINTLPLRIDLADQSARDALSQTHRRLTGLLAHEQASLAIAQRCSALPAGAPLFSALLNYRHSAAPGEANEAAGKAWQGIELLQSGERSSYPLTLSVDDLGEAFDLTALTSKGIDARRVCAYLACAVEGLVDALEQAPSEPIQALNILPGAERNELLDGFNADRLTAECPLPVHLRIEQQALEQPNAMAAKAGDQHLSYGELNARANALAHHLIGLGVRPDDRVAVVARRGLETLAGLLAVLKAGACYVPIDPGHPDERISYLLENSEPVVVLAQFDLLTRLPELQVPVIALDRPDWSQRTDNPSVPEMTTQHLAYVIYTSGSTGLPKGVMVEHRTLNNLVDWHCEAFNLRAGSHTASVAGFGFDAMAWEVWPALCAGAVLHLPPAEIGNEQLDVLLDWWLAQPLQVAFLPTPVAEYAFSRELHHPTLQTLLIGGDRLRHFNRDPGFAVVNNYGPTETTVVASSGRMQPGKVLHIGKPVTHARLYVLDSRGEPVPLGVPGELYIGGAGVARGYLNREDLTAERFLDDPFSDRSGARMYRSGDLVRWLSDGTLEYLGRNDDQVKIRGVRIEPGEIEQHLAQCPGVGEAVVTTQRLDDGTLRLVGYFTRRDASLDSAALRAHLLGQLPEYMVPAVFVGLDALPLTQNGKVDRKALPAPDLAALANLAYQAPSTALEERLADLWAEVLEVGKIGRHDSFFELGGHSLSAIRLVSLLQKAGVSLTLAELFQHPSVAALAGLLDQRPGSPDEAREVITVRAGGSESPLFMLHDFTGLDAYFPVLGQHLQGDFPIYGLPGIGLGQQQLRTMECLAARMVERIRQVQPRGPYRLAGWSFGGVLAYEVATQLLGMDEAVTFLGLIDSYVPRLTDQGKARWQGPDFLERQLLSHCTAHWQAQAGEGAAKLARLNSLSEQAPLPDFATLLQLCRDEGLLYEELALASDQQLHHYLDREVAHGQALAHYQLESLSLPIHLFRAEQRPMAPIGSSSTLGWGEILSADLLRCVDVPGDHMTMMQAPHVAVLGLSIVQALHSAPATPPPPPAHQSLLAIQSGRDGHAPVFCVPGAGDSVTSFIGLAEALGPDWPIHGLQPRGLDGRSVPHSRVEAAAQSHVQAIEALYPKGPLHLVGHSFGGWAAHAMAVKLQASGREVVSLTLIDSEAPGGEGLDGKPYTATAVLERLIEALQLSSGRSLELDPLTFAGSDTVTQMHLLQQAMVRVGLLPPRLAAQALQGIVRTFASALRTVYRPEPGGYSGRASLVLVDDPQLDALDNQLEHAACASQWQHLLPQLSLWHGPGNHFSVLKAPDVYSLAAWWYDGLAVGVGETQ</sequence>
<dbReference type="InterPro" id="IPR044894">
    <property type="entry name" value="TubC_N_sf"/>
</dbReference>
<dbReference type="InterPro" id="IPR006162">
    <property type="entry name" value="Ppantetheine_attach_site"/>
</dbReference>
<evidence type="ECO:0000313" key="7">
    <source>
        <dbReference type="EMBL" id="RMO26925.1"/>
    </source>
</evidence>
<dbReference type="Pfam" id="PF00550">
    <property type="entry name" value="PP-binding"/>
    <property type="match status" value="5"/>
</dbReference>
<accession>A0A3M3U1L5</accession>
<dbReference type="Pfam" id="PF00501">
    <property type="entry name" value="AMP-binding"/>
    <property type="match status" value="5"/>
</dbReference>
<dbReference type="FunFam" id="3.30.559.10:FF:000012">
    <property type="entry name" value="Non-ribosomal peptide synthetase"/>
    <property type="match status" value="2"/>
</dbReference>
<dbReference type="Gene3D" id="3.40.50.980">
    <property type="match status" value="10"/>
</dbReference>
<dbReference type="Gene3D" id="3.40.50.1820">
    <property type="entry name" value="alpha/beta hydrolase"/>
    <property type="match status" value="2"/>
</dbReference>
<dbReference type="FunFam" id="3.40.50.980:FF:000001">
    <property type="entry name" value="Non-ribosomal peptide synthetase"/>
    <property type="match status" value="5"/>
</dbReference>
<gene>
    <name evidence="7" type="ORF">ALQ44_05095</name>
</gene>
<dbReference type="InterPro" id="IPR029058">
    <property type="entry name" value="AB_hydrolase_fold"/>
</dbReference>
<dbReference type="GO" id="GO:0043041">
    <property type="term" value="P:amino acid activation for nonribosomal peptide biosynthetic process"/>
    <property type="evidence" value="ECO:0007669"/>
    <property type="project" value="TreeGrafter"/>
</dbReference>
<evidence type="ECO:0000256" key="5">
    <source>
        <dbReference type="ARBA" id="ARBA00022598"/>
    </source>
</evidence>
<keyword evidence="5" id="KW-0436">Ligase</keyword>
<dbReference type="Pfam" id="PF00975">
    <property type="entry name" value="Thioesterase"/>
    <property type="match status" value="2"/>
</dbReference>
<dbReference type="CDD" id="cd19544">
    <property type="entry name" value="E-C_NRPS"/>
    <property type="match status" value="3"/>
</dbReference>
<dbReference type="NCBIfam" id="TIGR01733">
    <property type="entry name" value="AA-adenyl-dom"/>
    <property type="match status" value="5"/>
</dbReference>
<evidence type="ECO:0000259" key="6">
    <source>
        <dbReference type="PROSITE" id="PS50075"/>
    </source>
</evidence>
<comment type="similarity">
    <text evidence="2">Belongs to the ATP-dependent AMP-binding enzyme family.</text>
</comment>
<dbReference type="InterPro" id="IPR045851">
    <property type="entry name" value="AMP-bd_C_sf"/>
</dbReference>
<feature type="domain" description="Carrier" evidence="6">
    <location>
        <begin position="5338"/>
        <end position="5412"/>
    </location>
</feature>
<dbReference type="InterPro" id="IPR036736">
    <property type="entry name" value="ACP-like_sf"/>
</dbReference>
<dbReference type="CDD" id="cd12117">
    <property type="entry name" value="A_NRPS_Srf_like"/>
    <property type="match status" value="1"/>
</dbReference>
<dbReference type="InterPro" id="IPR025110">
    <property type="entry name" value="AMP-bd_C"/>
</dbReference>
<dbReference type="PANTHER" id="PTHR45527:SF14">
    <property type="entry name" value="PLIPASTATIN SYNTHASE SUBUNIT B"/>
    <property type="match status" value="1"/>
</dbReference>
<dbReference type="FunFam" id="2.30.38.10:FF:000001">
    <property type="entry name" value="Non-ribosomal peptide synthetase PvdI"/>
    <property type="match status" value="5"/>
</dbReference>
<dbReference type="Gene3D" id="1.10.1200.10">
    <property type="entry name" value="ACP-like"/>
    <property type="match status" value="5"/>
</dbReference>
<dbReference type="Gene3D" id="3.30.300.30">
    <property type="match status" value="5"/>
</dbReference>
<dbReference type="SUPFAM" id="SSF56801">
    <property type="entry name" value="Acetyl-CoA synthetase-like"/>
    <property type="match status" value="5"/>
</dbReference>
<feature type="domain" description="Carrier" evidence="6">
    <location>
        <begin position="3237"/>
        <end position="3312"/>
    </location>
</feature>
<dbReference type="InterPro" id="IPR001031">
    <property type="entry name" value="Thioesterase"/>
</dbReference>
<dbReference type="SUPFAM" id="SSF52777">
    <property type="entry name" value="CoA-dependent acyltransferases"/>
    <property type="match status" value="10"/>
</dbReference>
<dbReference type="PANTHER" id="PTHR45527">
    <property type="entry name" value="NONRIBOSOMAL PEPTIDE SYNTHETASE"/>
    <property type="match status" value="1"/>
</dbReference>
<evidence type="ECO:0000256" key="1">
    <source>
        <dbReference type="ARBA" id="ARBA00001957"/>
    </source>
</evidence>
<dbReference type="GO" id="GO:0005737">
    <property type="term" value="C:cytoplasm"/>
    <property type="evidence" value="ECO:0007669"/>
    <property type="project" value="TreeGrafter"/>
</dbReference>
<dbReference type="Gene3D" id="3.30.559.10">
    <property type="entry name" value="Chloramphenicol acetyltransferase-like domain"/>
    <property type="match status" value="5"/>
</dbReference>
<feature type="domain" description="Carrier" evidence="6">
    <location>
        <begin position="1113"/>
        <end position="1188"/>
    </location>
</feature>
<dbReference type="EMBL" id="RBPQ01000151">
    <property type="protein sequence ID" value="RMO26925.1"/>
    <property type="molecule type" value="Genomic_DNA"/>
</dbReference>
<dbReference type="SUPFAM" id="SSF53474">
    <property type="entry name" value="alpha/beta-Hydrolases"/>
    <property type="match status" value="2"/>
</dbReference>
<dbReference type="SMART" id="SM00823">
    <property type="entry name" value="PKS_PP"/>
    <property type="match status" value="5"/>
</dbReference>
<dbReference type="SUPFAM" id="SSF47336">
    <property type="entry name" value="ACP-like"/>
    <property type="match status" value="5"/>
</dbReference>
<dbReference type="InterPro" id="IPR001242">
    <property type="entry name" value="Condensation_dom"/>
</dbReference>
<keyword evidence="4" id="KW-0597">Phosphoprotein</keyword>
<reference evidence="7 8" key="1">
    <citation type="submission" date="2018-08" db="EMBL/GenBank/DDBJ databases">
        <title>Recombination of ecologically and evolutionarily significant loci maintains genetic cohesion in the Pseudomonas syringae species complex.</title>
        <authorList>
            <person name="Dillon M."/>
            <person name="Thakur S."/>
            <person name="Almeida R.N.D."/>
            <person name="Weir B.S."/>
            <person name="Guttman D.S."/>
        </authorList>
    </citation>
    <scope>NUCLEOTIDE SEQUENCE [LARGE SCALE GENOMIC DNA]</scope>
    <source>
        <strain evidence="7 8">ICMP 2788</strain>
    </source>
</reference>
<name>A0A3M3U1L5_PSESJ</name>
<dbReference type="Gene3D" id="2.30.38.10">
    <property type="entry name" value="Luciferase, Domain 3"/>
    <property type="match status" value="5"/>
</dbReference>